<feature type="transmembrane region" description="Helical" evidence="1">
    <location>
        <begin position="195"/>
        <end position="213"/>
    </location>
</feature>
<feature type="transmembrane region" description="Helical" evidence="1">
    <location>
        <begin position="149"/>
        <end position="167"/>
    </location>
</feature>
<feature type="transmembrane region" description="Helical" evidence="1">
    <location>
        <begin position="53"/>
        <end position="74"/>
    </location>
</feature>
<name>A0A9J7BFE0_9BACT</name>
<evidence type="ECO:0000313" key="4">
    <source>
        <dbReference type="Proteomes" id="UP001059380"/>
    </source>
</evidence>
<feature type="transmembrane region" description="Helical" evidence="1">
    <location>
        <begin position="86"/>
        <end position="104"/>
    </location>
</feature>
<proteinExistence type="predicted"/>
<organism evidence="3 4">
    <name type="scientific">Occallatibacter riparius</name>
    <dbReference type="NCBI Taxonomy" id="1002689"/>
    <lineage>
        <taxon>Bacteria</taxon>
        <taxon>Pseudomonadati</taxon>
        <taxon>Acidobacteriota</taxon>
        <taxon>Terriglobia</taxon>
        <taxon>Terriglobales</taxon>
        <taxon>Acidobacteriaceae</taxon>
        <taxon>Occallatibacter</taxon>
    </lineage>
</organism>
<protein>
    <submittedName>
        <fullName evidence="3">CPBP family intramembrane metalloprotease</fullName>
    </submittedName>
</protein>
<feature type="transmembrane region" description="Helical" evidence="1">
    <location>
        <begin position="31"/>
        <end position="47"/>
    </location>
</feature>
<keyword evidence="3" id="KW-0482">Metalloprotease</keyword>
<evidence type="ECO:0000313" key="3">
    <source>
        <dbReference type="EMBL" id="UWZ81724.1"/>
    </source>
</evidence>
<dbReference type="RefSeq" id="WP_260790589.1">
    <property type="nucleotide sequence ID" value="NZ_CP093313.1"/>
</dbReference>
<dbReference type="KEGG" id="orp:MOP44_14135"/>
<dbReference type="AlphaFoldDB" id="A0A9J7BFE0"/>
<dbReference type="EMBL" id="CP093313">
    <property type="protein sequence ID" value="UWZ81724.1"/>
    <property type="molecule type" value="Genomic_DNA"/>
</dbReference>
<dbReference type="InterPro" id="IPR003675">
    <property type="entry name" value="Rce1/LyrA-like_dom"/>
</dbReference>
<feature type="transmembrane region" description="Helical" evidence="1">
    <location>
        <begin position="173"/>
        <end position="190"/>
    </location>
</feature>
<keyword evidence="1" id="KW-1133">Transmembrane helix</keyword>
<evidence type="ECO:0000259" key="2">
    <source>
        <dbReference type="Pfam" id="PF02517"/>
    </source>
</evidence>
<reference evidence="3" key="1">
    <citation type="submission" date="2021-04" db="EMBL/GenBank/DDBJ databases">
        <title>Phylogenetic analysis of Acidobacteriaceae.</title>
        <authorList>
            <person name="Qiu L."/>
            <person name="Zhang Q."/>
        </authorList>
    </citation>
    <scope>NUCLEOTIDE SEQUENCE</scope>
    <source>
        <strain evidence="3">DSM 25168</strain>
    </source>
</reference>
<evidence type="ECO:0000256" key="1">
    <source>
        <dbReference type="SAM" id="Phobius"/>
    </source>
</evidence>
<gene>
    <name evidence="3" type="ORF">MOP44_14135</name>
</gene>
<dbReference type="Proteomes" id="UP001059380">
    <property type="component" value="Chromosome"/>
</dbReference>
<keyword evidence="4" id="KW-1185">Reference proteome</keyword>
<keyword evidence="1" id="KW-0472">Membrane</keyword>
<dbReference type="Pfam" id="PF02517">
    <property type="entry name" value="Rce1-like"/>
    <property type="match status" value="1"/>
</dbReference>
<keyword evidence="1" id="KW-0812">Transmembrane</keyword>
<keyword evidence="3" id="KW-0645">Protease</keyword>
<sequence>MGTTQWFLYKRTAQYKADCHQTPAQRRRRDILELAGIYSLILLVIWTPRPWQFALWGIAAVCTIGVIALSFDGWKTMGICTENLRQSLWAIPLAGAIALFSIAVAGHLHTLRLPHSPYLFVRHYAWYAIWAGLQQLILQCFFLARSVRLIPNATAAAALSAALFAIAHLPNPVLTLITLVCGLASCLFFLRYKNLWPLAVAHAILGIAIAITIPGHLDHNMRVGISYLTWVDRPIISESVPFPNP</sequence>
<dbReference type="GO" id="GO:0004175">
    <property type="term" value="F:endopeptidase activity"/>
    <property type="evidence" value="ECO:0007669"/>
    <property type="project" value="UniProtKB-ARBA"/>
</dbReference>
<feature type="domain" description="CAAX prenyl protease 2/Lysostaphin resistance protein A-like" evidence="2">
    <location>
        <begin position="136"/>
        <end position="205"/>
    </location>
</feature>
<accession>A0A9J7BFE0</accession>
<keyword evidence="3" id="KW-0378">Hydrolase</keyword>
<dbReference type="GO" id="GO:0008237">
    <property type="term" value="F:metallopeptidase activity"/>
    <property type="evidence" value="ECO:0007669"/>
    <property type="project" value="UniProtKB-KW"/>
</dbReference>
<dbReference type="GO" id="GO:0080120">
    <property type="term" value="P:CAAX-box protein maturation"/>
    <property type="evidence" value="ECO:0007669"/>
    <property type="project" value="UniProtKB-ARBA"/>
</dbReference>
<feature type="transmembrane region" description="Helical" evidence="1">
    <location>
        <begin position="124"/>
        <end position="144"/>
    </location>
</feature>